<dbReference type="Pfam" id="PF13561">
    <property type="entry name" value="adh_short_C2"/>
    <property type="match status" value="1"/>
</dbReference>
<protein>
    <submittedName>
        <fullName evidence="3">Short-chain dehydrogenase</fullName>
    </submittedName>
</protein>
<organism evidence="3 4">
    <name type="scientific">Arenivirga flava</name>
    <dbReference type="NCBI Taxonomy" id="1930060"/>
    <lineage>
        <taxon>Bacteria</taxon>
        <taxon>Bacillati</taxon>
        <taxon>Actinomycetota</taxon>
        <taxon>Actinomycetes</taxon>
        <taxon>Micrococcales</taxon>
        <taxon>Microbacteriaceae</taxon>
        <taxon>Arenivirga</taxon>
    </lineage>
</organism>
<dbReference type="PRINTS" id="PR00080">
    <property type="entry name" value="SDRFAMILY"/>
</dbReference>
<dbReference type="InterPro" id="IPR002347">
    <property type="entry name" value="SDR_fam"/>
</dbReference>
<proteinExistence type="inferred from homology"/>
<dbReference type="EMBL" id="BSUL01000001">
    <property type="protein sequence ID" value="GMA29858.1"/>
    <property type="molecule type" value="Genomic_DNA"/>
</dbReference>
<dbReference type="InterPro" id="IPR036291">
    <property type="entry name" value="NAD(P)-bd_dom_sf"/>
</dbReference>
<comment type="similarity">
    <text evidence="1">Belongs to the short-chain dehydrogenases/reductases (SDR) family.</text>
</comment>
<keyword evidence="2" id="KW-0560">Oxidoreductase</keyword>
<gene>
    <name evidence="3" type="ORF">GCM10025874_31110</name>
</gene>
<sequence>MSKFSTIDSSGVHPLRLPPVLPSHAGKRYLVTGAARGLGKAVAALLTAQGASVWAVDILDGELAATAAELGLAGHGRIDVADEQSIADAVDAARTGLGGFDGVANIAGIVLHADPLEISWSDWRRLVDINLIGTYEVSRRVAKAMIEDGVRGAIVNTASEAGKVGHADSLAYSATKAAVISQTRVLSESLAPHDINVNCVCPGGLPTAMLREVADAYSEIVGEDAASIFDKMVATQLGRHTALEEVAAVYSFLLSDAAYVIRGQAVNADAGGTPY</sequence>
<accession>A0AA37UMC6</accession>
<evidence type="ECO:0000256" key="1">
    <source>
        <dbReference type="ARBA" id="ARBA00006484"/>
    </source>
</evidence>
<dbReference type="Proteomes" id="UP001157160">
    <property type="component" value="Unassembled WGS sequence"/>
</dbReference>
<dbReference type="CDD" id="cd05233">
    <property type="entry name" value="SDR_c"/>
    <property type="match status" value="1"/>
</dbReference>
<comment type="caution">
    <text evidence="3">The sequence shown here is derived from an EMBL/GenBank/DDBJ whole genome shotgun (WGS) entry which is preliminary data.</text>
</comment>
<dbReference type="FunFam" id="3.40.50.720:FF:000084">
    <property type="entry name" value="Short-chain dehydrogenase reductase"/>
    <property type="match status" value="1"/>
</dbReference>
<evidence type="ECO:0000313" key="4">
    <source>
        <dbReference type="Proteomes" id="UP001157160"/>
    </source>
</evidence>
<dbReference type="SUPFAM" id="SSF51735">
    <property type="entry name" value="NAD(P)-binding Rossmann-fold domains"/>
    <property type="match status" value="1"/>
</dbReference>
<name>A0AA37UMC6_9MICO</name>
<dbReference type="PANTHER" id="PTHR24321">
    <property type="entry name" value="DEHYDROGENASES, SHORT CHAIN"/>
    <property type="match status" value="1"/>
</dbReference>
<keyword evidence="4" id="KW-1185">Reference proteome</keyword>
<dbReference type="GO" id="GO:0016491">
    <property type="term" value="F:oxidoreductase activity"/>
    <property type="evidence" value="ECO:0007669"/>
    <property type="project" value="UniProtKB-KW"/>
</dbReference>
<dbReference type="PANTHER" id="PTHR24321:SF8">
    <property type="entry name" value="ESTRADIOL 17-BETA-DEHYDROGENASE 8-RELATED"/>
    <property type="match status" value="1"/>
</dbReference>
<evidence type="ECO:0000313" key="3">
    <source>
        <dbReference type="EMBL" id="GMA29858.1"/>
    </source>
</evidence>
<evidence type="ECO:0000256" key="2">
    <source>
        <dbReference type="ARBA" id="ARBA00023002"/>
    </source>
</evidence>
<dbReference type="RefSeq" id="WP_284234329.1">
    <property type="nucleotide sequence ID" value="NZ_BSUL01000001.1"/>
</dbReference>
<dbReference type="PRINTS" id="PR00081">
    <property type="entry name" value="GDHRDH"/>
</dbReference>
<reference evidence="3 4" key="1">
    <citation type="journal article" date="2014" name="Int. J. Syst. Evol. Microbiol.">
        <title>Complete genome sequence of Corynebacterium casei LMG S-19264T (=DSM 44701T), isolated from a smear-ripened cheese.</title>
        <authorList>
            <consortium name="US DOE Joint Genome Institute (JGI-PGF)"/>
            <person name="Walter F."/>
            <person name="Albersmeier A."/>
            <person name="Kalinowski J."/>
            <person name="Ruckert C."/>
        </authorList>
    </citation>
    <scope>NUCLEOTIDE SEQUENCE [LARGE SCALE GENOMIC DNA]</scope>
    <source>
        <strain evidence="3 4">NBRC 112289</strain>
    </source>
</reference>
<dbReference type="Gene3D" id="3.40.50.720">
    <property type="entry name" value="NAD(P)-binding Rossmann-like Domain"/>
    <property type="match status" value="1"/>
</dbReference>
<dbReference type="AlphaFoldDB" id="A0AA37UMC6"/>